<dbReference type="Gene3D" id="1.10.510.10">
    <property type="entry name" value="Transferase(Phosphotransferase) domain 1"/>
    <property type="match status" value="1"/>
</dbReference>
<dbReference type="PROSITE" id="PS50011">
    <property type="entry name" value="PROTEIN_KINASE_DOM"/>
    <property type="match status" value="1"/>
</dbReference>
<evidence type="ECO:0000256" key="4">
    <source>
        <dbReference type="ARBA" id="ARBA00022777"/>
    </source>
</evidence>
<feature type="domain" description="Protein kinase" evidence="6">
    <location>
        <begin position="148"/>
        <end position="418"/>
    </location>
</feature>
<evidence type="ECO:0000256" key="3">
    <source>
        <dbReference type="ARBA" id="ARBA00022741"/>
    </source>
</evidence>
<evidence type="ECO:0000313" key="7">
    <source>
        <dbReference type="EMBL" id="CRZ10154.1"/>
    </source>
</evidence>
<keyword evidence="1" id="KW-0723">Serine/threonine-protein kinase</keyword>
<evidence type="ECO:0000259" key="6">
    <source>
        <dbReference type="PROSITE" id="PS50011"/>
    </source>
</evidence>
<dbReference type="AlphaFoldDB" id="A0A0H5RN34"/>
<dbReference type="GO" id="GO:0005524">
    <property type="term" value="F:ATP binding"/>
    <property type="evidence" value="ECO:0007669"/>
    <property type="project" value="UniProtKB-KW"/>
</dbReference>
<dbReference type="PROSITE" id="PS00109">
    <property type="entry name" value="PROTEIN_KINASE_TYR"/>
    <property type="match status" value="1"/>
</dbReference>
<dbReference type="InterPro" id="IPR000719">
    <property type="entry name" value="Prot_kinase_dom"/>
</dbReference>
<protein>
    <recommendedName>
        <fullName evidence="6">Protein kinase domain-containing protein</fullName>
    </recommendedName>
</protein>
<organism evidence="7">
    <name type="scientific">Spongospora subterranea</name>
    <dbReference type="NCBI Taxonomy" id="70186"/>
    <lineage>
        <taxon>Eukaryota</taxon>
        <taxon>Sar</taxon>
        <taxon>Rhizaria</taxon>
        <taxon>Endomyxa</taxon>
        <taxon>Phytomyxea</taxon>
        <taxon>Plasmodiophorida</taxon>
        <taxon>Plasmodiophoridae</taxon>
        <taxon>Spongospora</taxon>
    </lineage>
</organism>
<dbReference type="GO" id="GO:0004674">
    <property type="term" value="F:protein serine/threonine kinase activity"/>
    <property type="evidence" value="ECO:0007669"/>
    <property type="project" value="UniProtKB-KW"/>
</dbReference>
<accession>A0A0H5RN34</accession>
<keyword evidence="2" id="KW-0808">Transferase</keyword>
<dbReference type="FunFam" id="1.10.510.10:FF:000571">
    <property type="entry name" value="Maternal embryonic leucine zipper kinase"/>
    <property type="match status" value="1"/>
</dbReference>
<dbReference type="PANTHER" id="PTHR24345:SF91">
    <property type="entry name" value="SERINE_THREONINE-PROTEIN KINASE PLK4"/>
    <property type="match status" value="1"/>
</dbReference>
<sequence>MAMGGDANDNETTAEAALFHRWRRLRERCTSELYGGELINLDSITRLREKLDLLEKELIAYQKEQDASGDQYWLKMPSLKMLAEIRETIEDFRFQLDSYDVDRCPEPVDTPNAPDEVQADVLDEETFIEFGLYDEVKLELPPDPSSKYGDLRPLRSTLQGNIMFGIDKETGHHVALKLSSKTAVFKQESLTGDRVIEDPINEMRLLEQLGNPGHRHVIRLLETLEDDENYWMALEFASGGELLDLIYQSGRLDEQTASKYYWQLIKALEYIHAQNICHLDLSPENILLTQDGDIKLTDFGLARVFDAIRPFAACHTTKPGKIGYMSPEIFAGREFFGPESDVYSSGVVLFIMLFGCPPYQIASLSDLRFRLLYCGEIRVLLRKWRLSASPLVLDLLSRIICESADRLSVQDILAHPWLEHHEAGTS</sequence>
<dbReference type="Pfam" id="PF00069">
    <property type="entry name" value="Pkinase"/>
    <property type="match status" value="1"/>
</dbReference>
<keyword evidence="3" id="KW-0547">Nucleotide-binding</keyword>
<dbReference type="EMBL" id="HACM01009712">
    <property type="protein sequence ID" value="CRZ10154.1"/>
    <property type="molecule type" value="Transcribed_RNA"/>
</dbReference>
<dbReference type="InterPro" id="IPR008266">
    <property type="entry name" value="Tyr_kinase_AS"/>
</dbReference>
<dbReference type="InterPro" id="IPR011009">
    <property type="entry name" value="Kinase-like_dom_sf"/>
</dbReference>
<evidence type="ECO:0000256" key="5">
    <source>
        <dbReference type="ARBA" id="ARBA00022840"/>
    </source>
</evidence>
<name>A0A0H5RN34_9EUKA</name>
<keyword evidence="5" id="KW-0067">ATP-binding</keyword>
<dbReference type="SUPFAM" id="SSF56112">
    <property type="entry name" value="Protein kinase-like (PK-like)"/>
    <property type="match status" value="1"/>
</dbReference>
<dbReference type="GO" id="GO:0005634">
    <property type="term" value="C:nucleus"/>
    <property type="evidence" value="ECO:0007669"/>
    <property type="project" value="TreeGrafter"/>
</dbReference>
<evidence type="ECO:0000256" key="2">
    <source>
        <dbReference type="ARBA" id="ARBA00022679"/>
    </source>
</evidence>
<keyword evidence="4" id="KW-0418">Kinase</keyword>
<reference evidence="7" key="1">
    <citation type="submission" date="2015-04" db="EMBL/GenBank/DDBJ databases">
        <title>The genome sequence of the plant pathogenic Rhizarian Plasmodiophora brassicae reveals insights in its biotrophic life cycle and the origin of chitin synthesis.</title>
        <authorList>
            <person name="Schwelm A."/>
            <person name="Fogelqvist J."/>
            <person name="Knaust A."/>
            <person name="Julke S."/>
            <person name="Lilja T."/>
            <person name="Dhandapani V."/>
            <person name="Bonilla-Rosso G."/>
            <person name="Karlsson M."/>
            <person name="Shevchenko A."/>
            <person name="Choi S.R."/>
            <person name="Kim H.G."/>
            <person name="Park J.Y."/>
            <person name="Lim Y.P."/>
            <person name="Ludwig-Muller J."/>
            <person name="Dixelius C."/>
        </authorList>
    </citation>
    <scope>NUCLEOTIDE SEQUENCE</scope>
    <source>
        <tissue evidence="7">Potato root galls</tissue>
    </source>
</reference>
<dbReference type="PANTHER" id="PTHR24345">
    <property type="entry name" value="SERINE/THREONINE-PROTEIN KINASE PLK"/>
    <property type="match status" value="1"/>
</dbReference>
<proteinExistence type="predicted"/>
<evidence type="ECO:0000256" key="1">
    <source>
        <dbReference type="ARBA" id="ARBA00022527"/>
    </source>
</evidence>